<organism evidence="3">
    <name type="scientific">Cupriavidus taiwanensis</name>
    <dbReference type="NCBI Taxonomy" id="164546"/>
    <lineage>
        <taxon>Bacteria</taxon>
        <taxon>Pseudomonadati</taxon>
        <taxon>Pseudomonadota</taxon>
        <taxon>Betaproteobacteria</taxon>
        <taxon>Burkholderiales</taxon>
        <taxon>Burkholderiaceae</taxon>
        <taxon>Cupriavidus</taxon>
    </lineage>
</organism>
<proteinExistence type="predicted"/>
<evidence type="ECO:0000313" key="3">
    <source>
        <dbReference type="EMBL" id="SOY47823.1"/>
    </source>
</evidence>
<dbReference type="Proteomes" id="UP000256297">
    <property type="component" value="Chromosome CBM2589_b"/>
</dbReference>
<dbReference type="AlphaFoldDB" id="A0A375BMA6"/>
<feature type="compositionally biased region" description="Low complexity" evidence="2">
    <location>
        <begin position="9"/>
        <end position="24"/>
    </location>
</feature>
<name>A0A375BMA6_9BURK</name>
<accession>A0A375BMA6</accession>
<evidence type="ECO:0000256" key="2">
    <source>
        <dbReference type="SAM" id="MobiDB-lite"/>
    </source>
</evidence>
<gene>
    <name evidence="3" type="ORF">CBM2589_B200157</name>
</gene>
<dbReference type="EMBL" id="OFSP01000013">
    <property type="protein sequence ID" value="SOY47823.1"/>
    <property type="molecule type" value="Genomic_DNA"/>
</dbReference>
<sequence length="176" mass="19641">MQHTGIGGAAVTASSASSPTSGSGDHPAIAPDANPWQDTIAAADQALEEAARIQRGVQHNLKLLQEVRALREELRKAHAEIDRYRGMHARVVMGMRQLEEENTSAMSRLHADSEMLRVRHRVYRLLAEHYARVALRLDPQAFAGDRDRVLQHILFQRRKGVLPEEIGLSDLAFLLL</sequence>
<feature type="coiled-coil region" evidence="1">
    <location>
        <begin position="60"/>
        <end position="87"/>
    </location>
</feature>
<protein>
    <submittedName>
        <fullName evidence="3">Uncharacterized protein</fullName>
    </submittedName>
</protein>
<feature type="region of interest" description="Disordered" evidence="2">
    <location>
        <begin position="1"/>
        <end position="34"/>
    </location>
</feature>
<comment type="caution">
    <text evidence="3">The sequence shown here is derived from an EMBL/GenBank/DDBJ whole genome shotgun (WGS) entry which is preliminary data.</text>
</comment>
<dbReference type="RefSeq" id="WP_116337468.1">
    <property type="nucleotide sequence ID" value="NZ_LT976856.1"/>
</dbReference>
<reference evidence="3" key="1">
    <citation type="submission" date="2018-01" db="EMBL/GenBank/DDBJ databases">
        <authorList>
            <person name="Clerissi C."/>
        </authorList>
    </citation>
    <scope>NUCLEOTIDE SEQUENCE</scope>
    <source>
        <strain evidence="3">Cupriavidus taiwanensis STM 3521</strain>
    </source>
</reference>
<keyword evidence="1" id="KW-0175">Coiled coil</keyword>
<evidence type="ECO:0000256" key="1">
    <source>
        <dbReference type="SAM" id="Coils"/>
    </source>
</evidence>